<reference evidence="3" key="1">
    <citation type="submission" date="2016-10" db="EMBL/GenBank/DDBJ databases">
        <authorList>
            <person name="Varghese N."/>
            <person name="Submissions S."/>
        </authorList>
    </citation>
    <scope>NUCLEOTIDE SEQUENCE [LARGE SCALE GENOMIC DNA]</scope>
    <source>
        <strain evidence="3">DSM 4002</strain>
    </source>
</reference>
<proteinExistence type="predicted"/>
<evidence type="ECO:0000256" key="1">
    <source>
        <dbReference type="SAM" id="MobiDB-lite"/>
    </source>
</evidence>
<dbReference type="EMBL" id="FOUT01000012">
    <property type="protein sequence ID" value="SFN40053.1"/>
    <property type="molecule type" value="Genomic_DNA"/>
</dbReference>
<gene>
    <name evidence="2" type="ORF">SAMN05444143_11267</name>
</gene>
<dbReference type="eggNOG" id="ENOG5032ZYU">
    <property type="taxonomic scope" value="Bacteria"/>
</dbReference>
<evidence type="ECO:0000313" key="3">
    <source>
        <dbReference type="Proteomes" id="UP000182961"/>
    </source>
</evidence>
<evidence type="ECO:0000313" key="2">
    <source>
        <dbReference type="EMBL" id="SFN40053.1"/>
    </source>
</evidence>
<dbReference type="RefSeq" id="WP_024982121.1">
    <property type="nucleotide sequence ID" value="NZ_CBCRUM010000015.1"/>
</dbReference>
<dbReference type="Proteomes" id="UP000182961">
    <property type="component" value="Unassembled WGS sequence"/>
</dbReference>
<accession>A0A1I4YQJ1</accession>
<evidence type="ECO:0008006" key="4">
    <source>
        <dbReference type="Google" id="ProtNLM"/>
    </source>
</evidence>
<organism evidence="2 3">
    <name type="scientific">Flavobacterium succinicans</name>
    <dbReference type="NCBI Taxonomy" id="29536"/>
    <lineage>
        <taxon>Bacteria</taxon>
        <taxon>Pseudomonadati</taxon>
        <taxon>Bacteroidota</taxon>
        <taxon>Flavobacteriia</taxon>
        <taxon>Flavobacteriales</taxon>
        <taxon>Flavobacteriaceae</taxon>
        <taxon>Flavobacterium</taxon>
    </lineage>
</organism>
<dbReference type="AlphaFoldDB" id="A0A1I4YQJ1"/>
<feature type="region of interest" description="Disordered" evidence="1">
    <location>
        <begin position="113"/>
        <end position="167"/>
    </location>
</feature>
<keyword evidence="3" id="KW-1185">Reference proteome</keyword>
<protein>
    <recommendedName>
        <fullName evidence="4">Lipoprotein</fullName>
    </recommendedName>
</protein>
<dbReference type="PROSITE" id="PS51257">
    <property type="entry name" value="PROKAR_LIPOPROTEIN"/>
    <property type="match status" value="1"/>
</dbReference>
<name>A0A1I4YQJ1_9FLAO</name>
<sequence length="180" mass="19291">MKTAFYFYLTLLTSLVLFSCKKEEENTVTDQRSNVVPFTQMATTTAPSTPTNPANTSAYVEKSDQKESVMYQYKYTVVKNPNATTTTTVTPAGMNPPHGQPKHRCDIPVGAPLNSPKPKNVTTPNTTVVSTPTSTNTTTAVPSLLAAPTEGTPTPEGMNPPHGQAKHRCDIAVGAPLPKE</sequence>
<feature type="compositionally biased region" description="Low complexity" evidence="1">
    <location>
        <begin position="114"/>
        <end position="143"/>
    </location>
</feature>